<proteinExistence type="predicted"/>
<dbReference type="OrthoDB" id="5237038at2759"/>
<dbReference type="EMBL" id="JACBAF010001807">
    <property type="protein sequence ID" value="KAF7173030.1"/>
    <property type="molecule type" value="Genomic_DNA"/>
</dbReference>
<evidence type="ECO:0000313" key="2">
    <source>
        <dbReference type="EMBL" id="KAF7173030.1"/>
    </source>
</evidence>
<evidence type="ECO:0000313" key="1">
    <source>
        <dbReference type="EMBL" id="KAF7133797.1"/>
    </source>
</evidence>
<organism evidence="2 4">
    <name type="scientific">Aspergillus hiratsukae</name>
    <dbReference type="NCBI Taxonomy" id="1194566"/>
    <lineage>
        <taxon>Eukaryota</taxon>
        <taxon>Fungi</taxon>
        <taxon>Dikarya</taxon>
        <taxon>Ascomycota</taxon>
        <taxon>Pezizomycotina</taxon>
        <taxon>Eurotiomycetes</taxon>
        <taxon>Eurotiomycetidae</taxon>
        <taxon>Eurotiales</taxon>
        <taxon>Aspergillaceae</taxon>
        <taxon>Aspergillus</taxon>
        <taxon>Aspergillus subgen. Fumigati</taxon>
    </lineage>
</organism>
<dbReference type="Proteomes" id="UP000630445">
    <property type="component" value="Unassembled WGS sequence"/>
</dbReference>
<keyword evidence="3" id="KW-1185">Reference proteome</keyword>
<gene>
    <name evidence="1" type="ORF">CNMCM5793_005209</name>
    <name evidence="2" type="ORF">CNMCM6106_007173</name>
</gene>
<reference evidence="2" key="1">
    <citation type="submission" date="2020-06" db="EMBL/GenBank/DDBJ databases">
        <title>Draft genome sequences of strains closely related to Aspergillus parafelis and Aspergillus hiratsukae.</title>
        <authorList>
            <person name="Dos Santos R.A.C."/>
            <person name="Rivero-Menendez O."/>
            <person name="Steenwyk J.L."/>
            <person name="Mead M.E."/>
            <person name="Goldman G.H."/>
            <person name="Alastruey-Izquierdo A."/>
            <person name="Rokas A."/>
        </authorList>
    </citation>
    <scope>NUCLEOTIDE SEQUENCE</scope>
    <source>
        <strain evidence="1">CNM-CM5793</strain>
        <strain evidence="2">CNM-CM6106</strain>
    </source>
</reference>
<protein>
    <submittedName>
        <fullName evidence="2">Uncharacterized protein</fullName>
    </submittedName>
</protein>
<evidence type="ECO:0000313" key="4">
    <source>
        <dbReference type="Proteomes" id="UP000662466"/>
    </source>
</evidence>
<dbReference type="Proteomes" id="UP000662466">
    <property type="component" value="Unassembled WGS sequence"/>
</dbReference>
<evidence type="ECO:0000313" key="3">
    <source>
        <dbReference type="Proteomes" id="UP000630445"/>
    </source>
</evidence>
<sequence length="195" mass="21335">MIHDTVTTFDLQILQRGGVTWEQLSPSLRQDAGLAAQWKAAEESGTKADDTGWTLPTDDECILFWTQLYQDETTNGFKSLHFVQTVYSGTRPYVSSSSTTTTAHEGTVLEPIFGLPDINKLVDMVWDIVPSYLRAQIKIWAKTKNSQPIAKAISSIVATVIGPLGIPGFLVDGIVGILVPQLVSLLFTVVDDLPD</sequence>
<dbReference type="EMBL" id="JACBAD010001810">
    <property type="protein sequence ID" value="KAF7133797.1"/>
    <property type="molecule type" value="Genomic_DNA"/>
</dbReference>
<comment type="caution">
    <text evidence="2">The sequence shown here is derived from an EMBL/GenBank/DDBJ whole genome shotgun (WGS) entry which is preliminary data.</text>
</comment>
<dbReference type="AlphaFoldDB" id="A0A8H6V3Y2"/>
<accession>A0A8H6V3Y2</accession>
<name>A0A8H6V3Y2_9EURO</name>